<dbReference type="PROSITE" id="PS50109">
    <property type="entry name" value="HIS_KIN"/>
    <property type="match status" value="1"/>
</dbReference>
<reference evidence="14" key="2">
    <citation type="submission" date="2020-09" db="EMBL/GenBank/DDBJ databases">
        <authorList>
            <person name="Sun Q."/>
            <person name="Kim S."/>
        </authorList>
    </citation>
    <scope>NUCLEOTIDE SEQUENCE</scope>
    <source>
        <strain evidence="14">KCTC 42590</strain>
    </source>
</reference>
<evidence type="ECO:0000256" key="6">
    <source>
        <dbReference type="ARBA" id="ARBA00022692"/>
    </source>
</evidence>
<dbReference type="Pfam" id="PF02518">
    <property type="entry name" value="HATPase_c"/>
    <property type="match status" value="1"/>
</dbReference>
<keyword evidence="10 11" id="KW-0472">Membrane</keyword>
<dbReference type="InterPro" id="IPR005467">
    <property type="entry name" value="His_kinase_dom"/>
</dbReference>
<keyword evidence="9" id="KW-0902">Two-component regulatory system</keyword>
<keyword evidence="4" id="KW-0597">Phosphoprotein</keyword>
<keyword evidence="8 11" id="KW-1133">Transmembrane helix</keyword>
<dbReference type="InterPro" id="IPR004358">
    <property type="entry name" value="Sig_transdc_His_kin-like_C"/>
</dbReference>
<comment type="caution">
    <text evidence="14">The sequence shown here is derived from an EMBL/GenBank/DDBJ whole genome shotgun (WGS) entry which is preliminary data.</text>
</comment>
<comment type="subcellular location">
    <subcellularLocation>
        <location evidence="2">Membrane</location>
    </subcellularLocation>
</comment>
<reference evidence="14" key="1">
    <citation type="journal article" date="2014" name="Int. J. Syst. Evol. Microbiol.">
        <title>Complete genome sequence of Corynebacterium casei LMG S-19264T (=DSM 44701T), isolated from a smear-ripened cheese.</title>
        <authorList>
            <consortium name="US DOE Joint Genome Institute (JGI-PGF)"/>
            <person name="Walter F."/>
            <person name="Albersmeier A."/>
            <person name="Kalinowski J."/>
            <person name="Ruckert C."/>
        </authorList>
    </citation>
    <scope>NUCLEOTIDE SEQUENCE</scope>
    <source>
        <strain evidence="14">KCTC 42590</strain>
    </source>
</reference>
<keyword evidence="6 11" id="KW-0812">Transmembrane</keyword>
<dbReference type="InterPro" id="IPR025919">
    <property type="entry name" value="Stimulus_sens_dom"/>
</dbReference>
<accession>A0A919ANL9</accession>
<feature type="domain" description="Histidine kinase" evidence="12">
    <location>
        <begin position="323"/>
        <end position="544"/>
    </location>
</feature>
<evidence type="ECO:0000256" key="9">
    <source>
        <dbReference type="ARBA" id="ARBA00023012"/>
    </source>
</evidence>
<dbReference type="SUPFAM" id="SSF55874">
    <property type="entry name" value="ATPase domain of HSP90 chaperone/DNA topoisomerase II/histidine kinase"/>
    <property type="match status" value="1"/>
</dbReference>
<evidence type="ECO:0000259" key="12">
    <source>
        <dbReference type="PROSITE" id="PS50109"/>
    </source>
</evidence>
<keyword evidence="15" id="KW-1185">Reference proteome</keyword>
<dbReference type="InterPro" id="IPR036890">
    <property type="entry name" value="HATPase_C_sf"/>
</dbReference>
<dbReference type="Pfam" id="PF13755">
    <property type="entry name" value="Sensor_TM1"/>
    <property type="match status" value="1"/>
</dbReference>
<keyword evidence="5" id="KW-0808">Transferase</keyword>
<dbReference type="CDD" id="cd06225">
    <property type="entry name" value="HAMP"/>
    <property type="match status" value="1"/>
</dbReference>
<dbReference type="Gene3D" id="1.10.287.130">
    <property type="match status" value="1"/>
</dbReference>
<keyword evidence="7 14" id="KW-0418">Kinase</keyword>
<dbReference type="SMART" id="SM00388">
    <property type="entry name" value="HisKA"/>
    <property type="match status" value="1"/>
</dbReference>
<feature type="domain" description="HAMP" evidence="13">
    <location>
        <begin position="260"/>
        <end position="315"/>
    </location>
</feature>
<name>A0A919ANL9_9PROT</name>
<dbReference type="InterPro" id="IPR036097">
    <property type="entry name" value="HisK_dim/P_sf"/>
</dbReference>
<evidence type="ECO:0000256" key="4">
    <source>
        <dbReference type="ARBA" id="ARBA00022553"/>
    </source>
</evidence>
<feature type="transmembrane region" description="Helical" evidence="11">
    <location>
        <begin position="243"/>
        <end position="263"/>
    </location>
</feature>
<evidence type="ECO:0000313" key="14">
    <source>
        <dbReference type="EMBL" id="GHF16632.1"/>
    </source>
</evidence>
<dbReference type="GO" id="GO:0005886">
    <property type="term" value="C:plasma membrane"/>
    <property type="evidence" value="ECO:0007669"/>
    <property type="project" value="TreeGrafter"/>
</dbReference>
<feature type="transmembrane region" description="Helical" evidence="11">
    <location>
        <begin position="27"/>
        <end position="50"/>
    </location>
</feature>
<organism evidence="14 15">
    <name type="scientific">Kordiimonas sediminis</name>
    <dbReference type="NCBI Taxonomy" id="1735581"/>
    <lineage>
        <taxon>Bacteria</taxon>
        <taxon>Pseudomonadati</taxon>
        <taxon>Pseudomonadota</taxon>
        <taxon>Alphaproteobacteria</taxon>
        <taxon>Kordiimonadales</taxon>
        <taxon>Kordiimonadaceae</taxon>
        <taxon>Kordiimonas</taxon>
    </lineage>
</organism>
<comment type="catalytic activity">
    <reaction evidence="1">
        <text>ATP + protein L-histidine = ADP + protein N-phospho-L-histidine.</text>
        <dbReference type="EC" id="2.7.13.3"/>
    </reaction>
</comment>
<dbReference type="SMART" id="SM00387">
    <property type="entry name" value="HATPase_c"/>
    <property type="match status" value="1"/>
</dbReference>
<dbReference type="InterPro" id="IPR025908">
    <property type="entry name" value="Sensor_TM1"/>
</dbReference>
<dbReference type="SUPFAM" id="SSF47384">
    <property type="entry name" value="Homodimeric domain of signal transducing histidine kinase"/>
    <property type="match status" value="1"/>
</dbReference>
<dbReference type="SMART" id="SM00304">
    <property type="entry name" value="HAMP"/>
    <property type="match status" value="1"/>
</dbReference>
<dbReference type="PANTHER" id="PTHR45436">
    <property type="entry name" value="SENSOR HISTIDINE KINASE YKOH"/>
    <property type="match status" value="1"/>
</dbReference>
<evidence type="ECO:0000313" key="15">
    <source>
        <dbReference type="Proteomes" id="UP000630923"/>
    </source>
</evidence>
<evidence type="ECO:0000256" key="5">
    <source>
        <dbReference type="ARBA" id="ARBA00022679"/>
    </source>
</evidence>
<evidence type="ECO:0000256" key="8">
    <source>
        <dbReference type="ARBA" id="ARBA00022989"/>
    </source>
</evidence>
<dbReference type="PRINTS" id="PR00344">
    <property type="entry name" value="BCTRLSENSOR"/>
</dbReference>
<dbReference type="Gene3D" id="6.10.340.10">
    <property type="match status" value="1"/>
</dbReference>
<dbReference type="Gene3D" id="3.30.565.10">
    <property type="entry name" value="Histidine kinase-like ATPase, C-terminal domain"/>
    <property type="match status" value="1"/>
</dbReference>
<dbReference type="InterPro" id="IPR050428">
    <property type="entry name" value="TCS_sensor_his_kinase"/>
</dbReference>
<dbReference type="AlphaFoldDB" id="A0A919ANL9"/>
<evidence type="ECO:0000259" key="13">
    <source>
        <dbReference type="PROSITE" id="PS50885"/>
    </source>
</evidence>
<evidence type="ECO:0000256" key="11">
    <source>
        <dbReference type="SAM" id="Phobius"/>
    </source>
</evidence>
<dbReference type="SUPFAM" id="SSF158472">
    <property type="entry name" value="HAMP domain-like"/>
    <property type="match status" value="1"/>
</dbReference>
<gene>
    <name evidence="14" type="ORF">GCM10017044_08680</name>
</gene>
<dbReference type="CDD" id="cd00082">
    <property type="entry name" value="HisKA"/>
    <property type="match status" value="1"/>
</dbReference>
<proteinExistence type="predicted"/>
<dbReference type="GO" id="GO:0000155">
    <property type="term" value="F:phosphorelay sensor kinase activity"/>
    <property type="evidence" value="ECO:0007669"/>
    <property type="project" value="InterPro"/>
</dbReference>
<dbReference type="Pfam" id="PF00512">
    <property type="entry name" value="HisKA"/>
    <property type="match status" value="1"/>
</dbReference>
<dbReference type="PANTHER" id="PTHR45436:SF5">
    <property type="entry name" value="SENSOR HISTIDINE KINASE TRCS"/>
    <property type="match status" value="1"/>
</dbReference>
<dbReference type="PROSITE" id="PS50885">
    <property type="entry name" value="HAMP"/>
    <property type="match status" value="1"/>
</dbReference>
<dbReference type="EMBL" id="BNCI01000001">
    <property type="protein sequence ID" value="GHF16632.1"/>
    <property type="molecule type" value="Genomic_DNA"/>
</dbReference>
<evidence type="ECO:0000256" key="2">
    <source>
        <dbReference type="ARBA" id="ARBA00004370"/>
    </source>
</evidence>
<evidence type="ECO:0000256" key="3">
    <source>
        <dbReference type="ARBA" id="ARBA00012438"/>
    </source>
</evidence>
<evidence type="ECO:0000256" key="7">
    <source>
        <dbReference type="ARBA" id="ARBA00022777"/>
    </source>
</evidence>
<dbReference type="InterPro" id="IPR003661">
    <property type="entry name" value="HisK_dim/P_dom"/>
</dbReference>
<evidence type="ECO:0000256" key="10">
    <source>
        <dbReference type="ARBA" id="ARBA00023136"/>
    </source>
</evidence>
<dbReference type="Pfam" id="PF13756">
    <property type="entry name" value="Stimulus_sens_1"/>
    <property type="match status" value="1"/>
</dbReference>
<dbReference type="InterPro" id="IPR003660">
    <property type="entry name" value="HAMP_dom"/>
</dbReference>
<dbReference type="EC" id="2.7.13.3" evidence="3"/>
<evidence type="ECO:0000256" key="1">
    <source>
        <dbReference type="ARBA" id="ARBA00000085"/>
    </source>
</evidence>
<dbReference type="Pfam" id="PF00672">
    <property type="entry name" value="HAMP"/>
    <property type="match status" value="1"/>
</dbReference>
<protein>
    <recommendedName>
        <fullName evidence="3">histidine kinase</fullName>
        <ecNumber evidence="3">2.7.13.3</ecNumber>
    </recommendedName>
</protein>
<sequence length="544" mass="59761">MVTETSKSTRGYDEGARQAPLRLLSPLMFRILAVNAMALLILVGGVLYLGQFRDNLIAQRVESLQVQAEIIAGALGETTPEGPEATDIDIALARPIITRLVGPTENRARLFSVSGTMVADSRLLAGHKRVVAEPLQTPMSERPFGEQIQNYIYEFLDMFTRRPEMPPNVDKPGMRAVDFLEVATALEGEAMTQLRVRDDGRAVINVAVPIQRFRRVLGALLLTAQTEDIEAVVRAEQMSTVKIFAAAMAVTMLLSFFLGRTIVRPIGILARAAERVRRGIGREESLPEFSERNDEIGDLSRSLSEMTTALYNQIDAVERFAADVAHELKNPLSSMRSALETLQNSDRQDVRDKLMPILVEDVKRLDRLITDISDASRLDAELTRGQMDPIDLGIMIAMLVDGYKTIDLPEGRSVTCEDFEAGVYMVQGIDGRLGQVWRNLIDNALSFSPQNGTVTITLAKDGKYIVTEVTDQGIGIPEGAEEKIFRRFYSERPEQEAFGGHSGLGLAISKQVVEAHGGSVTASNVLNDDGAVCGACFRVRLPAL</sequence>
<dbReference type="Proteomes" id="UP000630923">
    <property type="component" value="Unassembled WGS sequence"/>
</dbReference>
<dbReference type="InterPro" id="IPR003594">
    <property type="entry name" value="HATPase_dom"/>
</dbReference>